<evidence type="ECO:0000313" key="2">
    <source>
        <dbReference type="Proteomes" id="UP001458880"/>
    </source>
</evidence>
<dbReference type="EMBL" id="JASPKY010000033">
    <property type="protein sequence ID" value="KAK9747187.1"/>
    <property type="molecule type" value="Genomic_DNA"/>
</dbReference>
<comment type="caution">
    <text evidence="1">The sequence shown here is derived from an EMBL/GenBank/DDBJ whole genome shotgun (WGS) entry which is preliminary data.</text>
</comment>
<accession>A0AAW1MNF6</accession>
<gene>
    <name evidence="1" type="ORF">QE152_g5503</name>
</gene>
<keyword evidence="2" id="KW-1185">Reference proteome</keyword>
<proteinExistence type="predicted"/>
<dbReference type="AlphaFoldDB" id="A0AAW1MNF6"/>
<name>A0AAW1MNF6_POPJA</name>
<sequence length="167" mass="18949">MLGCVQFRSGAHQIRRLRTRCENVPRERAIVERDRDGKFSGRYQKLVRSPLGTRDGKFSGRYRALSCPTQKPGEAKNVGLQLCSSEAANEVDLYTFLVMKRILFTSGWVSIISACRRADIVGLHNFPIINSFFLISNREKPRMLAFNNVCSSEVAKEVDLYTFPGLK</sequence>
<protein>
    <submittedName>
        <fullName evidence="1">Uncharacterized protein</fullName>
    </submittedName>
</protein>
<reference evidence="1 2" key="1">
    <citation type="journal article" date="2024" name="BMC Genomics">
        <title>De novo assembly and annotation of Popillia japonica's genome with initial clues to its potential as an invasive pest.</title>
        <authorList>
            <person name="Cucini C."/>
            <person name="Boschi S."/>
            <person name="Funari R."/>
            <person name="Cardaioli E."/>
            <person name="Iannotti N."/>
            <person name="Marturano G."/>
            <person name="Paoli F."/>
            <person name="Bruttini M."/>
            <person name="Carapelli A."/>
            <person name="Frati F."/>
            <person name="Nardi F."/>
        </authorList>
    </citation>
    <scope>NUCLEOTIDE SEQUENCE [LARGE SCALE GENOMIC DNA]</scope>
    <source>
        <strain evidence="1">DMR45628</strain>
    </source>
</reference>
<dbReference type="Proteomes" id="UP001458880">
    <property type="component" value="Unassembled WGS sequence"/>
</dbReference>
<evidence type="ECO:0000313" key="1">
    <source>
        <dbReference type="EMBL" id="KAK9747187.1"/>
    </source>
</evidence>
<organism evidence="1 2">
    <name type="scientific">Popillia japonica</name>
    <name type="common">Japanese beetle</name>
    <dbReference type="NCBI Taxonomy" id="7064"/>
    <lineage>
        <taxon>Eukaryota</taxon>
        <taxon>Metazoa</taxon>
        <taxon>Ecdysozoa</taxon>
        <taxon>Arthropoda</taxon>
        <taxon>Hexapoda</taxon>
        <taxon>Insecta</taxon>
        <taxon>Pterygota</taxon>
        <taxon>Neoptera</taxon>
        <taxon>Endopterygota</taxon>
        <taxon>Coleoptera</taxon>
        <taxon>Polyphaga</taxon>
        <taxon>Scarabaeiformia</taxon>
        <taxon>Scarabaeidae</taxon>
        <taxon>Rutelinae</taxon>
        <taxon>Popillia</taxon>
    </lineage>
</organism>